<protein>
    <submittedName>
        <fullName evidence="1">Uncharacterized protein</fullName>
    </submittedName>
</protein>
<evidence type="ECO:0000313" key="1">
    <source>
        <dbReference type="EMBL" id="RCV26176.1"/>
    </source>
</evidence>
<proteinExistence type="predicted"/>
<gene>
    <name evidence="1" type="ORF">SETIT_5G224700v2</name>
</gene>
<dbReference type="EMBL" id="CM003532">
    <property type="protein sequence ID" value="RCV26176.1"/>
    <property type="molecule type" value="Genomic_DNA"/>
</dbReference>
<reference evidence="1" key="2">
    <citation type="submission" date="2015-07" db="EMBL/GenBank/DDBJ databases">
        <authorList>
            <person name="Noorani M."/>
        </authorList>
    </citation>
    <scope>NUCLEOTIDE SEQUENCE</scope>
    <source>
        <strain evidence="1">Yugu1</strain>
    </source>
</reference>
<name>A0A368R7J7_SETIT</name>
<dbReference type="OrthoDB" id="720509at2759"/>
<organism evidence="1">
    <name type="scientific">Setaria italica</name>
    <name type="common">Foxtail millet</name>
    <name type="synonym">Panicum italicum</name>
    <dbReference type="NCBI Taxonomy" id="4555"/>
    <lineage>
        <taxon>Eukaryota</taxon>
        <taxon>Viridiplantae</taxon>
        <taxon>Streptophyta</taxon>
        <taxon>Embryophyta</taxon>
        <taxon>Tracheophyta</taxon>
        <taxon>Spermatophyta</taxon>
        <taxon>Magnoliopsida</taxon>
        <taxon>Liliopsida</taxon>
        <taxon>Poales</taxon>
        <taxon>Poaceae</taxon>
        <taxon>PACMAD clade</taxon>
        <taxon>Panicoideae</taxon>
        <taxon>Panicodae</taxon>
        <taxon>Paniceae</taxon>
        <taxon>Cenchrinae</taxon>
        <taxon>Setaria</taxon>
    </lineage>
</organism>
<accession>A0A368R7J7</accession>
<reference evidence="1" key="1">
    <citation type="journal article" date="2012" name="Nat. Biotechnol.">
        <title>Reference genome sequence of the model plant Setaria.</title>
        <authorList>
            <person name="Bennetzen J.L."/>
            <person name="Schmutz J."/>
            <person name="Wang H."/>
            <person name="Percifield R."/>
            <person name="Hawkins J."/>
            <person name="Pontaroli A.C."/>
            <person name="Estep M."/>
            <person name="Feng L."/>
            <person name="Vaughn J.N."/>
            <person name="Grimwood J."/>
            <person name="Jenkins J."/>
            <person name="Barry K."/>
            <person name="Lindquist E."/>
            <person name="Hellsten U."/>
            <person name="Deshpande S."/>
            <person name="Wang X."/>
            <person name="Wu X."/>
            <person name="Mitros T."/>
            <person name="Triplett J."/>
            <person name="Yang X."/>
            <person name="Ye C.Y."/>
            <person name="Mauro-Herrera M."/>
            <person name="Wang L."/>
            <person name="Li P."/>
            <person name="Sharma M."/>
            <person name="Sharma R."/>
            <person name="Ronald P.C."/>
            <person name="Panaud O."/>
            <person name="Kellogg E.A."/>
            <person name="Brutnell T.P."/>
            <person name="Doust A.N."/>
            <person name="Tuskan G.A."/>
            <person name="Rokhsar D."/>
            <person name="Devos K.M."/>
        </authorList>
    </citation>
    <scope>NUCLEOTIDE SEQUENCE [LARGE SCALE GENOMIC DNA]</scope>
    <source>
        <strain evidence="1">Yugu1</strain>
    </source>
</reference>
<sequence length="101" mass="11809">MVTLLGGVIDSDSESHTKMDSSNDRHCGYRTPFPRGDALRIFCHADYTFAWPVCPAKRHRWRILNEVKNHVVGKATSEPLRKDNKKKWSHHHVGAWNERWM</sequence>
<dbReference type="AlphaFoldDB" id="A0A368R7J7"/>